<dbReference type="GO" id="GO:0160140">
    <property type="term" value="F:23S rRNA pseudouridine(1911/1915/1917) synthase activity"/>
    <property type="evidence" value="ECO:0007669"/>
    <property type="project" value="UniProtKB-EC"/>
</dbReference>
<evidence type="ECO:0000313" key="10">
    <source>
        <dbReference type="EMBL" id="NLF54061.1"/>
    </source>
</evidence>
<dbReference type="InterPro" id="IPR036986">
    <property type="entry name" value="S4_RNA-bd_sf"/>
</dbReference>
<dbReference type="PROSITE" id="PS01129">
    <property type="entry name" value="PSI_RLU"/>
    <property type="match status" value="1"/>
</dbReference>
<dbReference type="SUPFAM" id="SSF55120">
    <property type="entry name" value="Pseudouridine synthase"/>
    <property type="match status" value="1"/>
</dbReference>
<dbReference type="GO" id="GO:0000455">
    <property type="term" value="P:enzyme-directed rRNA pseudouridine synthesis"/>
    <property type="evidence" value="ECO:0007669"/>
    <property type="project" value="TreeGrafter"/>
</dbReference>
<dbReference type="Pfam" id="PF00849">
    <property type="entry name" value="PseudoU_synth_2"/>
    <property type="match status" value="1"/>
</dbReference>
<dbReference type="NCBIfam" id="TIGR00005">
    <property type="entry name" value="rluA_subfam"/>
    <property type="match status" value="1"/>
</dbReference>
<dbReference type="PANTHER" id="PTHR21600">
    <property type="entry name" value="MITOCHONDRIAL RNA PSEUDOURIDINE SYNTHASE"/>
    <property type="match status" value="1"/>
</dbReference>
<reference evidence="10 11" key="1">
    <citation type="journal article" date="2020" name="Biotechnol. Biofuels">
        <title>New insights from the biogas microbiome by comprehensive genome-resolved metagenomics of nearly 1600 species originating from multiple anaerobic digesters.</title>
        <authorList>
            <person name="Campanaro S."/>
            <person name="Treu L."/>
            <person name="Rodriguez-R L.M."/>
            <person name="Kovalovszki A."/>
            <person name="Ziels R.M."/>
            <person name="Maus I."/>
            <person name="Zhu X."/>
            <person name="Kougias P.G."/>
            <person name="Basile A."/>
            <person name="Luo G."/>
            <person name="Schluter A."/>
            <person name="Konstantinidis K.T."/>
            <person name="Angelidaki I."/>
        </authorList>
    </citation>
    <scope>NUCLEOTIDE SEQUENCE [LARGE SCALE GENOMIC DNA]</scope>
    <source>
        <strain evidence="10">AS06rmzACSIP_256</strain>
    </source>
</reference>
<dbReference type="GO" id="GO:0003723">
    <property type="term" value="F:RNA binding"/>
    <property type="evidence" value="ECO:0007669"/>
    <property type="project" value="UniProtKB-KW"/>
</dbReference>
<evidence type="ECO:0000259" key="9">
    <source>
        <dbReference type="SMART" id="SM00363"/>
    </source>
</evidence>
<evidence type="ECO:0000256" key="4">
    <source>
        <dbReference type="ARBA" id="ARBA00036882"/>
    </source>
</evidence>
<dbReference type="InterPro" id="IPR006225">
    <property type="entry name" value="PsdUridine_synth_RluC/D"/>
</dbReference>
<sequence length="350" mass="37939">MPQPPSSSAAIRPTFPATLLKVNLAIEKTRVNEPDDYSPAEEAVSSATLRIPVALAGLRLDQALARIFPEHSRSRLQGWLRDGRIHVDGGVPDAKRKVAGGELLSVDAPPPPEAIAELPEDIPLRVVFEDDCLLVIDKPAGLVVHPGSGNWSGTLLNALLHHAPGLAAIPRAGIVHRLDKDTTGLMVVAKTLEAQTDLVRQLQARSVSRHYHALVHGVLERDGTVDAPIGRHPTVRTRMAVVDGGRPAVNHYRVRARLERASLVECRLETGRTHQIRVHMAHIGHPLVGDPVYGSKRSRNPLFEAFPRQALHAFRLGLAHPRSGEAMSWVLPMAADLAALLRASGVDFSS</sequence>
<comment type="function">
    <text evidence="5">Responsible for synthesis of pseudouridine from uracil at positions 1911, 1915 and 1917 in 23S ribosomal RNA.</text>
</comment>
<dbReference type="InterPro" id="IPR006224">
    <property type="entry name" value="PsdUridine_synth_RluA-like_CS"/>
</dbReference>
<evidence type="ECO:0000256" key="2">
    <source>
        <dbReference type="ARBA" id="ARBA00022884"/>
    </source>
</evidence>
<feature type="active site" evidence="6">
    <location>
        <position position="179"/>
    </location>
</feature>
<dbReference type="Gene3D" id="3.30.2350.10">
    <property type="entry name" value="Pseudouridine synthase"/>
    <property type="match status" value="1"/>
</dbReference>
<keyword evidence="2 7" id="KW-0694">RNA-binding</keyword>
<dbReference type="Pfam" id="PF01479">
    <property type="entry name" value="S4"/>
    <property type="match status" value="1"/>
</dbReference>
<organism evidence="10 11">
    <name type="scientific">Thauera phenolivorans</name>
    <dbReference type="NCBI Taxonomy" id="1792543"/>
    <lineage>
        <taxon>Bacteria</taxon>
        <taxon>Pseudomonadati</taxon>
        <taxon>Pseudomonadota</taxon>
        <taxon>Betaproteobacteria</taxon>
        <taxon>Rhodocyclales</taxon>
        <taxon>Zoogloeaceae</taxon>
        <taxon>Thauera</taxon>
    </lineage>
</organism>
<dbReference type="SUPFAM" id="SSF55174">
    <property type="entry name" value="Alpha-L RNA-binding motif"/>
    <property type="match status" value="1"/>
</dbReference>
<comment type="catalytic activity">
    <reaction evidence="4">
        <text>uridine(1911/1915/1917) in 23S rRNA = pseudouridine(1911/1915/1917) in 23S rRNA</text>
        <dbReference type="Rhea" id="RHEA:42524"/>
        <dbReference type="Rhea" id="RHEA-COMP:10097"/>
        <dbReference type="Rhea" id="RHEA-COMP:10098"/>
        <dbReference type="ChEBI" id="CHEBI:65314"/>
        <dbReference type="ChEBI" id="CHEBI:65315"/>
        <dbReference type="EC" id="5.4.99.23"/>
    </reaction>
</comment>
<dbReference type="PROSITE" id="PS50889">
    <property type="entry name" value="S4"/>
    <property type="match status" value="1"/>
</dbReference>
<name>A0A7X7LVB9_9RHOO</name>
<dbReference type="Proteomes" id="UP000536534">
    <property type="component" value="Unassembled WGS sequence"/>
</dbReference>
<evidence type="ECO:0000256" key="5">
    <source>
        <dbReference type="ARBA" id="ARBA00056072"/>
    </source>
</evidence>
<dbReference type="CDD" id="cd02869">
    <property type="entry name" value="PseudoU_synth_RluA_like"/>
    <property type="match status" value="1"/>
</dbReference>
<protein>
    <recommendedName>
        <fullName evidence="8">Pseudouridine synthase</fullName>
        <ecNumber evidence="8">5.4.99.-</ecNumber>
    </recommendedName>
</protein>
<dbReference type="Gene3D" id="3.10.290.10">
    <property type="entry name" value="RNA-binding S4 domain"/>
    <property type="match status" value="1"/>
</dbReference>
<gene>
    <name evidence="10" type="primary">rluD</name>
    <name evidence="10" type="ORF">GX576_06645</name>
</gene>
<accession>A0A7X7LVB9</accession>
<dbReference type="SMART" id="SM00363">
    <property type="entry name" value="S4"/>
    <property type="match status" value="1"/>
</dbReference>
<dbReference type="InterPro" id="IPR050188">
    <property type="entry name" value="RluA_PseudoU_synthase"/>
</dbReference>
<dbReference type="NCBIfam" id="NF008385">
    <property type="entry name" value="PRK11180.1"/>
    <property type="match status" value="1"/>
</dbReference>
<evidence type="ECO:0000256" key="7">
    <source>
        <dbReference type="PROSITE-ProRule" id="PRU00182"/>
    </source>
</evidence>
<dbReference type="PANTHER" id="PTHR21600:SF44">
    <property type="entry name" value="RIBOSOMAL LARGE SUBUNIT PSEUDOURIDINE SYNTHASE D"/>
    <property type="match status" value="1"/>
</dbReference>
<dbReference type="InterPro" id="IPR020103">
    <property type="entry name" value="PsdUridine_synth_cat_dom_sf"/>
</dbReference>
<dbReference type="AlphaFoldDB" id="A0A7X7LVB9"/>
<dbReference type="InterPro" id="IPR006145">
    <property type="entry name" value="PsdUridine_synth_RsuA/RluA"/>
</dbReference>
<feature type="domain" description="RNA-binding S4" evidence="9">
    <location>
        <begin position="58"/>
        <end position="123"/>
    </location>
</feature>
<dbReference type="EMBL" id="JAAYYV010000176">
    <property type="protein sequence ID" value="NLF54061.1"/>
    <property type="molecule type" value="Genomic_DNA"/>
</dbReference>
<comment type="similarity">
    <text evidence="1 8">Belongs to the pseudouridine synthase RluA family.</text>
</comment>
<evidence type="ECO:0000256" key="8">
    <source>
        <dbReference type="RuleBase" id="RU362028"/>
    </source>
</evidence>
<comment type="caution">
    <text evidence="10">The sequence shown here is derived from an EMBL/GenBank/DDBJ whole genome shotgun (WGS) entry which is preliminary data.</text>
</comment>
<evidence type="ECO:0000256" key="6">
    <source>
        <dbReference type="PIRSR" id="PIRSR606225-1"/>
    </source>
</evidence>
<comment type="catalytic activity">
    <reaction evidence="8">
        <text>a uridine in RNA = a pseudouridine in RNA</text>
        <dbReference type="Rhea" id="RHEA:48348"/>
        <dbReference type="Rhea" id="RHEA-COMP:12068"/>
        <dbReference type="Rhea" id="RHEA-COMP:12069"/>
        <dbReference type="ChEBI" id="CHEBI:65314"/>
        <dbReference type="ChEBI" id="CHEBI:65315"/>
    </reaction>
</comment>
<evidence type="ECO:0000313" key="11">
    <source>
        <dbReference type="Proteomes" id="UP000536534"/>
    </source>
</evidence>
<proteinExistence type="inferred from homology"/>
<evidence type="ECO:0000256" key="3">
    <source>
        <dbReference type="ARBA" id="ARBA00023235"/>
    </source>
</evidence>
<dbReference type="EC" id="5.4.99.-" evidence="8"/>
<evidence type="ECO:0000256" key="1">
    <source>
        <dbReference type="ARBA" id="ARBA00010876"/>
    </source>
</evidence>
<dbReference type="FunFam" id="3.30.2350.10:FF:000006">
    <property type="entry name" value="Pseudouridine synthase"/>
    <property type="match status" value="1"/>
</dbReference>
<dbReference type="InterPro" id="IPR002942">
    <property type="entry name" value="S4_RNA-bd"/>
</dbReference>
<dbReference type="CDD" id="cd00165">
    <property type="entry name" value="S4"/>
    <property type="match status" value="1"/>
</dbReference>
<keyword evidence="3 8" id="KW-0413">Isomerase</keyword>